<dbReference type="Pfam" id="PF15740">
    <property type="entry name" value="PPP1R26_N"/>
    <property type="match status" value="1"/>
</dbReference>
<feature type="compositionally biased region" description="Basic and acidic residues" evidence="1">
    <location>
        <begin position="701"/>
        <end position="713"/>
    </location>
</feature>
<feature type="region of interest" description="Disordered" evidence="1">
    <location>
        <begin position="476"/>
        <end position="548"/>
    </location>
</feature>
<dbReference type="PANTHER" id="PTHR15724">
    <property type="entry name" value="PROTEIN PHOSPHATASE 1 REGULATORY SUBUNIT 26"/>
    <property type="match status" value="1"/>
</dbReference>
<dbReference type="Proteomes" id="UP000287033">
    <property type="component" value="Unassembled WGS sequence"/>
</dbReference>
<keyword evidence="4" id="KW-1185">Reference proteome</keyword>
<organism evidence="3 4">
    <name type="scientific">Chiloscyllium punctatum</name>
    <name type="common">Brownbanded bambooshark</name>
    <name type="synonym">Hemiscyllium punctatum</name>
    <dbReference type="NCBI Taxonomy" id="137246"/>
    <lineage>
        <taxon>Eukaryota</taxon>
        <taxon>Metazoa</taxon>
        <taxon>Chordata</taxon>
        <taxon>Craniata</taxon>
        <taxon>Vertebrata</taxon>
        <taxon>Chondrichthyes</taxon>
        <taxon>Elasmobranchii</taxon>
        <taxon>Galeomorphii</taxon>
        <taxon>Galeoidea</taxon>
        <taxon>Orectolobiformes</taxon>
        <taxon>Hemiscylliidae</taxon>
        <taxon>Chiloscyllium</taxon>
    </lineage>
</organism>
<feature type="compositionally biased region" description="Polar residues" evidence="1">
    <location>
        <begin position="67"/>
        <end position="78"/>
    </location>
</feature>
<comment type="caution">
    <text evidence="3">The sequence shown here is derived from an EMBL/GenBank/DDBJ whole genome shotgun (WGS) entry which is preliminary data.</text>
</comment>
<dbReference type="STRING" id="137246.A0A401RLR3"/>
<dbReference type="PANTHER" id="PTHR15724:SF0">
    <property type="entry name" value="PROTEIN PHOSPHATASE 1 REGULATORY SUBUNIT 26"/>
    <property type="match status" value="1"/>
</dbReference>
<feature type="region of interest" description="Disordered" evidence="1">
    <location>
        <begin position="882"/>
        <end position="908"/>
    </location>
</feature>
<sequence length="1343" mass="146570">MMFFTGLPPVPVVQTDWHPFGASRNFSLPVSFPDSGEKFSLQSAVSVDVKMIIENLQATDSACAMSSEPSSQAQTNTAPKRRSEGMLDRSSIRILKGAAVEELKPAYPSCTHDTEESNLGRCTLESDSDESVDRDIEEAIQEYLKKKTENPSFTSKAGDTNVLPGAHRAIESSAAKISNGISQGNEGVNPPKTGLDLANIVSRESAGSRCSSPCSISSNDSFELSIQAEIERFLQEKRNRETGSNSSPKSEAVSVGRTEQKENLVKVGQKKRKRYIKSSAGNQRHPVPQPVINTNSQVPKSSQFRKSEVVCSSEKGSEGNPKSNKNVTSRKKPRSRHRFKELHKSSNTRWGLSAESRVNPINAQVELSDSSSDDGIEEAIQLYQLEQKKGKTKDVAFVLGLLPHKSPQKYADMTSHMRSREKERLQTAVSKRNCIQKPGRPCPANLSDTDTSDSDDCLIQTKRNTTDSRLGWKETFHSETLSESPPKRERSLMTKVQSPADSILGGAPSEKGEHAGKGKTSCENTNVASQQVTLSSDSESSSADSSDSIEKEIQTYLALKASQSSQKSSKVGTVSDLDRNFSQEPKIEDNLNTSSSLFISLSSSSSQTSLLQKKRLKNNVSSDHKLEKEKLRESQPSESSVEALVLTNNSTVTSKINLKDSSSGQNIADMSNIWYSMTLSQNQEKLSPKDRVGEKQSTVKAVHDSWQTDEKSSSLDSDEDLDRATKDLLQTRKKLGKRSRDMKNRCKKRVRFTGAEVLTYSEQSTGIGDKTLRTAGEGYTVSHGPLKSCLSKSNKSACRRYLDLKSKGNKKTEEHSECEGNSKMTSIRNLKIGLSCGTAFSTADGPTWKNITIENSSSADSDDGIEQEILKFLAEKARANSRLNEPTDDPNTVHGFKRQEEENKQSEMTDLDRALSTLPQQAEGSQRVNMKGPCRLEDEPTAGYFQREMERAGTESKTNINQQDLLQNIHGTCRAQCQNEDKHTLGEPPATSKTETKAGIVLGSLQVDNIVCPGKGVCRSDVLEDKKMTTSPENIQRKTTQSLASEQSVPYVNSKLLLTGQPKLQAGQIRSPKQTVNKLWNIFQTDCLSDTESVSQENGTCRRGQYSRDSWSDLGRGTNQSSPAVVNTLSHVGWAGSAKMKSEKGKNQGQPLASLMPSVSVGAQCSEVSQLPSIVGQEQSDHNYQSGVKSEEREYSDATFTHSNCETLHLCEMSGACSCLPIAEPTIASAHKEGSSVEQRVDSVGAASATETLIAEEASKGEASSKCKSGGTGVTLLSLQCQPLSQTSSGSKIEEQNDRGSRAEEAAQGNSPEAFYDRASDHSDDDSRVDTDRSGLQRQGAEV</sequence>
<feature type="domain" description="Protein phosphatase 1 regulatory subunit 26 N-terminal" evidence="2">
    <location>
        <begin position="2"/>
        <end position="878"/>
    </location>
</feature>
<feature type="compositionally biased region" description="Basic and acidic residues" evidence="1">
    <location>
        <begin position="897"/>
        <end position="908"/>
    </location>
</feature>
<gene>
    <name evidence="3" type="ORF">chiPu_0018207</name>
</gene>
<feature type="region of interest" description="Disordered" evidence="1">
    <location>
        <begin position="685"/>
        <end position="719"/>
    </location>
</feature>
<accession>A0A401RLR3</accession>
<evidence type="ECO:0000259" key="2">
    <source>
        <dbReference type="Pfam" id="PF15740"/>
    </source>
</evidence>
<dbReference type="EMBL" id="BEZZ01001504">
    <property type="protein sequence ID" value="GCC19093.1"/>
    <property type="molecule type" value="Genomic_DNA"/>
</dbReference>
<feature type="compositionally biased region" description="Basic and acidic residues" evidence="1">
    <location>
        <begin position="1315"/>
        <end position="1335"/>
    </location>
</feature>
<feature type="compositionally biased region" description="Basic and acidic residues" evidence="1">
    <location>
        <begin position="1292"/>
        <end position="1305"/>
    </location>
</feature>
<dbReference type="GO" id="GO:0004864">
    <property type="term" value="F:protein phosphatase inhibitor activity"/>
    <property type="evidence" value="ECO:0007669"/>
    <property type="project" value="InterPro"/>
</dbReference>
<feature type="region of interest" description="Disordered" evidence="1">
    <location>
        <begin position="1285"/>
        <end position="1343"/>
    </location>
</feature>
<feature type="compositionally biased region" description="Low complexity" evidence="1">
    <location>
        <begin position="535"/>
        <end position="546"/>
    </location>
</feature>
<dbReference type="OMA" id="FMQVQSS"/>
<protein>
    <recommendedName>
        <fullName evidence="2">Protein phosphatase 1 regulatory subunit 26 N-terminal domain-containing protein</fullName>
    </recommendedName>
</protein>
<feature type="compositionally biased region" description="Basic and acidic residues" evidence="1">
    <location>
        <begin position="622"/>
        <end position="635"/>
    </location>
</feature>
<evidence type="ECO:0000313" key="3">
    <source>
        <dbReference type="EMBL" id="GCC19093.1"/>
    </source>
</evidence>
<feature type="compositionally biased region" description="Polar residues" evidence="1">
    <location>
        <begin position="291"/>
        <end position="304"/>
    </location>
</feature>
<evidence type="ECO:0000256" key="1">
    <source>
        <dbReference type="SAM" id="MobiDB-lite"/>
    </source>
</evidence>
<evidence type="ECO:0000313" key="4">
    <source>
        <dbReference type="Proteomes" id="UP000287033"/>
    </source>
</evidence>
<dbReference type="OrthoDB" id="9939953at2759"/>
<proteinExistence type="predicted"/>
<feature type="region of interest" description="Disordered" evidence="1">
    <location>
        <begin position="63"/>
        <end position="88"/>
    </location>
</feature>
<dbReference type="InterPro" id="IPR026130">
    <property type="entry name" value="PPP1R26"/>
</dbReference>
<feature type="region of interest" description="Disordered" evidence="1">
    <location>
        <begin position="236"/>
        <end position="353"/>
    </location>
</feature>
<feature type="compositionally biased region" description="Polar residues" evidence="1">
    <location>
        <begin position="521"/>
        <end position="534"/>
    </location>
</feature>
<feature type="region of interest" description="Disordered" evidence="1">
    <location>
        <begin position="610"/>
        <end position="641"/>
    </location>
</feature>
<name>A0A401RLR3_CHIPU</name>
<feature type="compositionally biased region" description="Basic residues" evidence="1">
    <location>
        <begin position="328"/>
        <end position="341"/>
    </location>
</feature>
<reference evidence="3 4" key="1">
    <citation type="journal article" date="2018" name="Nat. Ecol. Evol.">
        <title>Shark genomes provide insights into elasmobranch evolution and the origin of vertebrates.</title>
        <authorList>
            <person name="Hara Y"/>
            <person name="Yamaguchi K"/>
            <person name="Onimaru K"/>
            <person name="Kadota M"/>
            <person name="Koyanagi M"/>
            <person name="Keeley SD"/>
            <person name="Tatsumi K"/>
            <person name="Tanaka K"/>
            <person name="Motone F"/>
            <person name="Kageyama Y"/>
            <person name="Nozu R"/>
            <person name="Adachi N"/>
            <person name="Nishimura O"/>
            <person name="Nakagawa R"/>
            <person name="Tanegashima C"/>
            <person name="Kiyatake I"/>
            <person name="Matsumoto R"/>
            <person name="Murakumo K"/>
            <person name="Nishida K"/>
            <person name="Terakita A"/>
            <person name="Kuratani S"/>
            <person name="Sato K"/>
            <person name="Hyodo S Kuraku.S."/>
        </authorList>
    </citation>
    <scope>NUCLEOTIDE SEQUENCE [LARGE SCALE GENOMIC DNA]</scope>
</reference>
<dbReference type="InterPro" id="IPR031474">
    <property type="entry name" value="PPP1R26_N"/>
</dbReference>